<evidence type="ECO:0000313" key="3">
    <source>
        <dbReference type="Proteomes" id="UP001329151"/>
    </source>
</evidence>
<dbReference type="KEGG" id="lto:RGQ30_05210"/>
<keyword evidence="1" id="KW-1133">Transmembrane helix</keyword>
<dbReference type="RefSeq" id="WP_130558462.1">
    <property type="nucleotide sequence ID" value="NZ_AP028947.1"/>
</dbReference>
<organism evidence="2 3">
    <name type="scientific">Limnobacter thiooxidans</name>
    <dbReference type="NCBI Taxonomy" id="131080"/>
    <lineage>
        <taxon>Bacteria</taxon>
        <taxon>Pseudomonadati</taxon>
        <taxon>Pseudomonadota</taxon>
        <taxon>Betaproteobacteria</taxon>
        <taxon>Burkholderiales</taxon>
        <taxon>Burkholderiaceae</taxon>
        <taxon>Limnobacter</taxon>
    </lineage>
</organism>
<sequence>MQTQITSNAATSSIPLFWINWLSFAAVFTMLFGLLMVVLPGLTLQGFGLMIFKNANQFGTFDPSATAYIELAHAVMGAVLFGWGALIFMVVRKLMSRGIKEAWGMVAGSVLLWYLPDTAFSLVSGFWQNAVLNTGFACLYAVPLFALRPHFK</sequence>
<feature type="transmembrane region" description="Helical" evidence="1">
    <location>
        <begin position="103"/>
        <end position="124"/>
    </location>
</feature>
<evidence type="ECO:0000313" key="2">
    <source>
        <dbReference type="EMBL" id="BET25020.1"/>
    </source>
</evidence>
<proteinExistence type="predicted"/>
<evidence type="ECO:0000256" key="1">
    <source>
        <dbReference type="SAM" id="Phobius"/>
    </source>
</evidence>
<reference evidence="2 3" key="1">
    <citation type="submission" date="2023-10" db="EMBL/GenBank/DDBJ databases">
        <title>Complete Genome Sequence of Limnobacter thiooxidans CS-K2T, Isolated from freshwater lake sediments in Bavaria, Germany.</title>
        <authorList>
            <person name="Naruki M."/>
            <person name="Watanabe A."/>
            <person name="Warashina T."/>
            <person name="Morita T."/>
            <person name="Arakawa K."/>
        </authorList>
    </citation>
    <scope>NUCLEOTIDE SEQUENCE [LARGE SCALE GENOMIC DNA]</scope>
    <source>
        <strain evidence="2 3">CS-K2</strain>
    </source>
</reference>
<accession>A0AA86J629</accession>
<dbReference type="EMBL" id="AP028947">
    <property type="protein sequence ID" value="BET25020.1"/>
    <property type="molecule type" value="Genomic_DNA"/>
</dbReference>
<keyword evidence="1" id="KW-0472">Membrane</keyword>
<gene>
    <name evidence="2" type="ORF">RGQ30_05210</name>
</gene>
<feature type="transmembrane region" description="Helical" evidence="1">
    <location>
        <begin position="21"/>
        <end position="51"/>
    </location>
</feature>
<keyword evidence="3" id="KW-1185">Reference proteome</keyword>
<protein>
    <submittedName>
        <fullName evidence="2">Uncharacterized protein</fullName>
    </submittedName>
</protein>
<name>A0AA86J629_9BURK</name>
<dbReference type="Proteomes" id="UP001329151">
    <property type="component" value="Chromosome"/>
</dbReference>
<keyword evidence="1" id="KW-0812">Transmembrane</keyword>
<dbReference type="AlphaFoldDB" id="A0AA86J629"/>
<feature type="transmembrane region" description="Helical" evidence="1">
    <location>
        <begin position="71"/>
        <end position="91"/>
    </location>
</feature>
<feature type="transmembrane region" description="Helical" evidence="1">
    <location>
        <begin position="130"/>
        <end position="147"/>
    </location>
</feature>